<feature type="signal peptide" evidence="2">
    <location>
        <begin position="1"/>
        <end position="23"/>
    </location>
</feature>
<keyword evidence="4" id="KW-1185">Reference proteome</keyword>
<dbReference type="STRING" id="94624.Bpet3123"/>
<dbReference type="PIRSF" id="PIRSF017082">
    <property type="entry name" value="YflP"/>
    <property type="match status" value="1"/>
</dbReference>
<sequence>MQKSLFRWIAVLSMLSGCVGLLAGTTATVAEPAYPNRPITLLIPYPPGGSADMLGRPLSAALQQRLGQPVVLEYKPGAGGSIATAQLARSKPDGHTVLMVLAAHAINPSLYKSLPYDTRKDFAPVSLAATLPMLVAAPLSTPANSIPELIAYARKNPGKLTFASAGPGNTSHLSAEMFKKATGIDMLHVPYKGSGPAVVALLAGEVSLMFDSISTSLPQVKAGKLKALAVTSDTRSPLLPDVPTIQESGVPGFVVNGWYGILAPAGTPPAVVDKLSAAIADSLREPALREQLTGYGYTPIGSTPQAFGELIDSELERWSQAVKDSGATIQQ</sequence>
<evidence type="ECO:0000256" key="1">
    <source>
        <dbReference type="ARBA" id="ARBA00006987"/>
    </source>
</evidence>
<dbReference type="Pfam" id="PF03401">
    <property type="entry name" value="TctC"/>
    <property type="match status" value="1"/>
</dbReference>
<organism evidence="3 4">
    <name type="scientific">Bordetella petrii (strain ATCC BAA-461 / DSM 12804 / CCUG 43448 / CIP 107267 / Se-1111R)</name>
    <dbReference type="NCBI Taxonomy" id="340100"/>
    <lineage>
        <taxon>Bacteria</taxon>
        <taxon>Pseudomonadati</taxon>
        <taxon>Pseudomonadota</taxon>
        <taxon>Betaproteobacteria</taxon>
        <taxon>Burkholderiales</taxon>
        <taxon>Alcaligenaceae</taxon>
        <taxon>Bordetella</taxon>
    </lineage>
</organism>
<dbReference type="PROSITE" id="PS51257">
    <property type="entry name" value="PROKAR_LIPOPROTEIN"/>
    <property type="match status" value="1"/>
</dbReference>
<evidence type="ECO:0000256" key="2">
    <source>
        <dbReference type="SAM" id="SignalP"/>
    </source>
</evidence>
<dbReference type="EMBL" id="AM902716">
    <property type="protein sequence ID" value="CAP43465.1"/>
    <property type="molecule type" value="Genomic_DNA"/>
</dbReference>
<dbReference type="InterPro" id="IPR042100">
    <property type="entry name" value="Bug_dom1"/>
</dbReference>
<proteinExistence type="inferred from homology"/>
<dbReference type="eggNOG" id="COG3181">
    <property type="taxonomic scope" value="Bacteria"/>
</dbReference>
<comment type="similarity">
    <text evidence="1">Belongs to the UPF0065 (bug) family.</text>
</comment>
<dbReference type="InterPro" id="IPR005064">
    <property type="entry name" value="BUG"/>
</dbReference>
<keyword evidence="2" id="KW-0732">Signal</keyword>
<gene>
    <name evidence="3" type="primary">bug61</name>
    <name evidence="3" type="ordered locus">Bpet3123</name>
</gene>
<dbReference type="KEGG" id="bpt:Bpet3123"/>
<dbReference type="CDD" id="cd13578">
    <property type="entry name" value="PBP2_Bug27"/>
    <property type="match status" value="1"/>
</dbReference>
<feature type="chain" id="PRO_5002739061" evidence="2">
    <location>
        <begin position="24"/>
        <end position="331"/>
    </location>
</feature>
<accession>A9ITU4</accession>
<dbReference type="Gene3D" id="3.40.190.10">
    <property type="entry name" value="Periplasmic binding protein-like II"/>
    <property type="match status" value="1"/>
</dbReference>
<dbReference type="SUPFAM" id="SSF53850">
    <property type="entry name" value="Periplasmic binding protein-like II"/>
    <property type="match status" value="1"/>
</dbReference>
<name>A9ITU4_BORPD</name>
<protein>
    <submittedName>
        <fullName evidence="3">Secreted protein</fullName>
    </submittedName>
</protein>
<dbReference type="AlphaFoldDB" id="A9ITU4"/>
<evidence type="ECO:0000313" key="4">
    <source>
        <dbReference type="Proteomes" id="UP000001225"/>
    </source>
</evidence>
<dbReference type="Proteomes" id="UP000001225">
    <property type="component" value="Chromosome"/>
</dbReference>
<dbReference type="Gene3D" id="3.40.190.150">
    <property type="entry name" value="Bordetella uptake gene, domain 1"/>
    <property type="match status" value="1"/>
</dbReference>
<reference evidence="3 4" key="1">
    <citation type="journal article" date="2008" name="BMC Genomics">
        <title>The missing link: Bordetella petrii is endowed with both the metabolic versatility of environmental bacteria and virulence traits of pathogenic Bordetellae.</title>
        <authorList>
            <person name="Gross R."/>
            <person name="Guzman C.A."/>
            <person name="Sebaihia M."/>
            <person name="Martins Dos Santos V.A."/>
            <person name="Pieper D.H."/>
            <person name="Koebnik R."/>
            <person name="Lechner M."/>
            <person name="Bartels D."/>
            <person name="Buhrmester J."/>
            <person name="Choudhuri J.V."/>
            <person name="Ebensen T."/>
            <person name="Gaigalat L."/>
            <person name="Herrmann S."/>
            <person name="Khachane A.N."/>
            <person name="Larisch C."/>
            <person name="Link S."/>
            <person name="Linke B."/>
            <person name="Meyer F."/>
            <person name="Mormann S."/>
            <person name="Nakunst D."/>
            <person name="Rueckert C."/>
            <person name="Schneiker-Bekel S."/>
            <person name="Schulze K."/>
            <person name="Vorhoelter F.J."/>
            <person name="Yevsa T."/>
            <person name="Engle J.T."/>
            <person name="Goldman W.E."/>
            <person name="Puehler A."/>
            <person name="Goebel U.B."/>
            <person name="Goesmann A."/>
            <person name="Bloecker H."/>
            <person name="Kaiser O."/>
            <person name="Martinez-Arias R."/>
        </authorList>
    </citation>
    <scope>NUCLEOTIDE SEQUENCE [LARGE SCALE GENOMIC DNA]</scope>
    <source>
        <strain evidence="4">ATCC BAA-461 / DSM 12804 / CCUG 43448 / CIP 107267 / Se-1111R</strain>
    </source>
</reference>
<dbReference type="PANTHER" id="PTHR42928:SF5">
    <property type="entry name" value="BLR1237 PROTEIN"/>
    <property type="match status" value="1"/>
</dbReference>
<evidence type="ECO:0000313" key="3">
    <source>
        <dbReference type="EMBL" id="CAP43465.1"/>
    </source>
</evidence>
<dbReference type="PANTHER" id="PTHR42928">
    <property type="entry name" value="TRICARBOXYLATE-BINDING PROTEIN"/>
    <property type="match status" value="1"/>
</dbReference>